<comment type="caution">
    <text evidence="7">The sequence shown here is derived from an EMBL/GenBank/DDBJ whole genome shotgun (WGS) entry which is preliminary data.</text>
</comment>
<evidence type="ECO:0008006" key="9">
    <source>
        <dbReference type="Google" id="ProtNLM"/>
    </source>
</evidence>
<dbReference type="PANTHER" id="PTHR23033">
    <property type="entry name" value="BETA1,3-GALACTOSYLTRANSFERASE"/>
    <property type="match status" value="1"/>
</dbReference>
<dbReference type="Proteomes" id="UP001271007">
    <property type="component" value="Unassembled WGS sequence"/>
</dbReference>
<evidence type="ECO:0000256" key="1">
    <source>
        <dbReference type="ARBA" id="ARBA00004606"/>
    </source>
</evidence>
<organism evidence="7 8">
    <name type="scientific">Extremus antarcticus</name>
    <dbReference type="NCBI Taxonomy" id="702011"/>
    <lineage>
        <taxon>Eukaryota</taxon>
        <taxon>Fungi</taxon>
        <taxon>Dikarya</taxon>
        <taxon>Ascomycota</taxon>
        <taxon>Pezizomycotina</taxon>
        <taxon>Dothideomycetes</taxon>
        <taxon>Dothideomycetidae</taxon>
        <taxon>Mycosphaerellales</taxon>
        <taxon>Extremaceae</taxon>
        <taxon>Extremus</taxon>
    </lineage>
</organism>
<keyword evidence="3" id="KW-0812">Transmembrane</keyword>
<comment type="similarity">
    <text evidence="2">Belongs to the glycosyltransferase 31 family. Beta3-Gal-T subfamily.</text>
</comment>
<evidence type="ECO:0000256" key="4">
    <source>
        <dbReference type="ARBA" id="ARBA00022968"/>
    </source>
</evidence>
<gene>
    <name evidence="7" type="ORF">LTR09_000634</name>
</gene>
<evidence type="ECO:0000256" key="3">
    <source>
        <dbReference type="ARBA" id="ARBA00022692"/>
    </source>
</evidence>
<dbReference type="GO" id="GO:0016020">
    <property type="term" value="C:membrane"/>
    <property type="evidence" value="ECO:0007669"/>
    <property type="project" value="UniProtKB-SubCell"/>
</dbReference>
<evidence type="ECO:0000256" key="5">
    <source>
        <dbReference type="ARBA" id="ARBA00022989"/>
    </source>
</evidence>
<protein>
    <recommendedName>
        <fullName evidence="9">Glycosyltransferase family 31 protein</fullName>
    </recommendedName>
</protein>
<reference evidence="7" key="1">
    <citation type="submission" date="2023-04" db="EMBL/GenBank/DDBJ databases">
        <title>Black Yeasts Isolated from many extreme environments.</title>
        <authorList>
            <person name="Coleine C."/>
            <person name="Stajich J.E."/>
            <person name="Selbmann L."/>
        </authorList>
    </citation>
    <scope>NUCLEOTIDE SEQUENCE</scope>
    <source>
        <strain evidence="7">CCFEE 5312</strain>
    </source>
</reference>
<evidence type="ECO:0000313" key="7">
    <source>
        <dbReference type="EMBL" id="KAK3059068.1"/>
    </source>
</evidence>
<proteinExistence type="inferred from homology"/>
<keyword evidence="6" id="KW-0472">Membrane</keyword>
<keyword evidence="5" id="KW-1133">Transmembrane helix</keyword>
<dbReference type="EMBL" id="JAWDJX010000001">
    <property type="protein sequence ID" value="KAK3059068.1"/>
    <property type="molecule type" value="Genomic_DNA"/>
</dbReference>
<keyword evidence="8" id="KW-1185">Reference proteome</keyword>
<evidence type="ECO:0000313" key="8">
    <source>
        <dbReference type="Proteomes" id="UP001271007"/>
    </source>
</evidence>
<sequence>MYLRAQQWKKAILATILLLLAYRWLLDDRAAVTRSQELEHFRSLGSWLSLEARPWRSYTWATKGGPDPSHHGFGTPTTILQPTAADTSTPRPSVSSKVNDNILLAIKTGATEALEKLPVHFETTFKSWPNILVFSDYAETIAGHPVYDALGNISDTVRLEHRDFALWRRLNSKGRAALGPQEISTGHAREPDSRYGKLQNEGWRLARFMNLPMIVKAVEMRPDVGWYVFVDADTYISYANVVQWTAQLDHTSPKYLGAEAAYSGQLFGHGGSDYIISSAAASQLAEYYTANRDHWDWIVSRNWAGDYALALALNQTGVSLTRTYPFLQGGTPTSMDFAKGVRTKDASAPMGLRAAMVAEYDRRTTHGDIFVDWALPQFANEVPDWDNESEDVPDIGTGTRVQNSTACRTACQANSTCLQYSFGEQIRKTSGVLTLGSAASEYASGWIMERVHAHAREVESCEREPWILQ</sequence>
<dbReference type="PANTHER" id="PTHR23033:SF47">
    <property type="entry name" value="APPLE DOMAIN-CONTAINING PROTEIN-RELATED"/>
    <property type="match status" value="1"/>
</dbReference>
<name>A0AAJ0LXE2_9PEZI</name>
<accession>A0AAJ0LXE2</accession>
<comment type="subcellular location">
    <subcellularLocation>
        <location evidence="1">Membrane</location>
        <topology evidence="1">Single-pass type II membrane protein</topology>
    </subcellularLocation>
</comment>
<evidence type="ECO:0000256" key="2">
    <source>
        <dbReference type="ARBA" id="ARBA00006462"/>
    </source>
</evidence>
<keyword evidence="4" id="KW-0735">Signal-anchor</keyword>
<dbReference type="Gene3D" id="3.90.550.50">
    <property type="match status" value="1"/>
</dbReference>
<dbReference type="InterPro" id="IPR026050">
    <property type="entry name" value="C1GALT1/C1GALT1_chp1"/>
</dbReference>
<evidence type="ECO:0000256" key="6">
    <source>
        <dbReference type="ARBA" id="ARBA00023136"/>
    </source>
</evidence>
<dbReference type="AlphaFoldDB" id="A0AAJ0LXE2"/>